<keyword evidence="2 7" id="KW-0001">2Fe-2S</keyword>
<feature type="binding site" evidence="7">
    <location>
        <position position="100"/>
    </location>
    <ligand>
        <name>[2Fe-2S] cluster</name>
        <dbReference type="ChEBI" id="CHEBI:190135"/>
    </ligand>
</feature>
<feature type="region of interest" description="Disordered" evidence="8">
    <location>
        <begin position="1"/>
        <end position="20"/>
    </location>
</feature>
<reference evidence="9 10" key="1">
    <citation type="submission" date="2017-06" db="EMBL/GenBank/DDBJ databases">
        <title>Genome sequencing of cyanobaciteial culture collection at National Institute for Environmental Studies (NIES).</title>
        <authorList>
            <person name="Hirose Y."/>
            <person name="Shimura Y."/>
            <person name="Fujisawa T."/>
            <person name="Nakamura Y."/>
            <person name="Kawachi M."/>
        </authorList>
    </citation>
    <scope>NUCLEOTIDE SEQUENCE [LARGE SCALE GENOMIC DNA]</scope>
    <source>
        <strain evidence="9 10">NIES-37</strain>
    </source>
</reference>
<feature type="binding site" evidence="7">
    <location>
        <position position="105"/>
    </location>
    <ligand>
        <name>[2Fe-2S] cluster</name>
        <dbReference type="ChEBI" id="CHEBI:190135"/>
    </ligand>
</feature>
<dbReference type="KEGG" id="ttq:NIES37_23070"/>
<proteinExistence type="inferred from homology"/>
<dbReference type="CDD" id="cd03064">
    <property type="entry name" value="TRX_Fd_NuoE"/>
    <property type="match status" value="1"/>
</dbReference>
<dbReference type="EMBL" id="AP018248">
    <property type="protein sequence ID" value="BAY98357.1"/>
    <property type="molecule type" value="Genomic_DNA"/>
</dbReference>
<evidence type="ECO:0000256" key="6">
    <source>
        <dbReference type="ARBA" id="ARBA00034078"/>
    </source>
</evidence>
<dbReference type="InterPro" id="IPR041921">
    <property type="entry name" value="NuoE_N"/>
</dbReference>
<dbReference type="InterPro" id="IPR002023">
    <property type="entry name" value="NuoE-like"/>
</dbReference>
<evidence type="ECO:0000256" key="2">
    <source>
        <dbReference type="ARBA" id="ARBA00022714"/>
    </source>
</evidence>
<organism evidence="9 10">
    <name type="scientific">Tolypothrix tenuis PCC 7101</name>
    <dbReference type="NCBI Taxonomy" id="231146"/>
    <lineage>
        <taxon>Bacteria</taxon>
        <taxon>Bacillati</taxon>
        <taxon>Cyanobacteriota</taxon>
        <taxon>Cyanophyceae</taxon>
        <taxon>Nostocales</taxon>
        <taxon>Tolypothrichaceae</taxon>
        <taxon>Tolypothrix</taxon>
    </lineage>
</organism>
<feature type="binding site" evidence="7">
    <location>
        <position position="145"/>
    </location>
    <ligand>
        <name>[2Fe-2S] cluster</name>
        <dbReference type="ChEBI" id="CHEBI:190135"/>
    </ligand>
</feature>
<dbReference type="PANTHER" id="PTHR43342:SF2">
    <property type="entry name" value="POTENTIAL NAD-REDUCING HYDROGENASE SUBUNIT"/>
    <property type="match status" value="1"/>
</dbReference>
<accession>A0A1Z4MXY7</accession>
<keyword evidence="3 7" id="KW-0479">Metal-binding</keyword>
<evidence type="ECO:0000256" key="7">
    <source>
        <dbReference type="PIRSR" id="PIRSR000216-1"/>
    </source>
</evidence>
<gene>
    <name evidence="9" type="ORF">NIES37_23070</name>
</gene>
<dbReference type="Gene3D" id="3.40.30.10">
    <property type="entry name" value="Glutaredoxin"/>
    <property type="match status" value="1"/>
</dbReference>
<dbReference type="Proteomes" id="UP000218785">
    <property type="component" value="Chromosome"/>
</dbReference>
<dbReference type="SUPFAM" id="SSF52833">
    <property type="entry name" value="Thioredoxin-like"/>
    <property type="match status" value="1"/>
</dbReference>
<evidence type="ECO:0000313" key="9">
    <source>
        <dbReference type="EMBL" id="BAY98357.1"/>
    </source>
</evidence>
<evidence type="ECO:0000256" key="3">
    <source>
        <dbReference type="ARBA" id="ARBA00022723"/>
    </source>
</evidence>
<comment type="cofactor">
    <cofactor evidence="7">
        <name>[2Fe-2S] cluster</name>
        <dbReference type="ChEBI" id="CHEBI:190135"/>
    </cofactor>
    <text evidence="7">Binds 1 [2Fe-2S] cluster.</text>
</comment>
<name>A0A1Z4MXY7_9CYAN</name>
<comment type="cofactor">
    <cofactor evidence="6">
        <name>[2Fe-2S] cluster</name>
        <dbReference type="ChEBI" id="CHEBI:190135"/>
    </cofactor>
</comment>
<dbReference type="GO" id="GO:0003677">
    <property type="term" value="F:DNA binding"/>
    <property type="evidence" value="ECO:0007669"/>
    <property type="project" value="UniProtKB-KW"/>
</dbReference>
<dbReference type="PIRSF" id="PIRSF000216">
    <property type="entry name" value="NADH_DH_24kDa"/>
    <property type="match status" value="1"/>
</dbReference>
<dbReference type="InterPro" id="IPR028431">
    <property type="entry name" value="NADP_DH_HndA-like"/>
</dbReference>
<dbReference type="GO" id="GO:0046872">
    <property type="term" value="F:metal ion binding"/>
    <property type="evidence" value="ECO:0007669"/>
    <property type="project" value="UniProtKB-KW"/>
</dbReference>
<evidence type="ECO:0000256" key="1">
    <source>
        <dbReference type="ARBA" id="ARBA00010643"/>
    </source>
</evidence>
<dbReference type="GO" id="GO:0016491">
    <property type="term" value="F:oxidoreductase activity"/>
    <property type="evidence" value="ECO:0007669"/>
    <property type="project" value="InterPro"/>
</dbReference>
<keyword evidence="5 7" id="KW-0411">Iron-sulfur</keyword>
<dbReference type="Gene3D" id="1.10.10.1590">
    <property type="entry name" value="NADH-quinone oxidoreductase subunit E"/>
    <property type="match status" value="1"/>
</dbReference>
<dbReference type="PANTHER" id="PTHR43342">
    <property type="entry name" value="NADH-QUINONE OXIDOREDUCTASE, E SUBUNIT"/>
    <property type="match status" value="1"/>
</dbReference>
<evidence type="ECO:0000256" key="8">
    <source>
        <dbReference type="SAM" id="MobiDB-lite"/>
    </source>
</evidence>
<dbReference type="GO" id="GO:0051537">
    <property type="term" value="F:2 iron, 2 sulfur cluster binding"/>
    <property type="evidence" value="ECO:0007669"/>
    <property type="project" value="UniProtKB-KW"/>
</dbReference>
<keyword evidence="10" id="KW-1185">Reference proteome</keyword>
<keyword evidence="9" id="KW-0371">Homeobox</keyword>
<sequence length="181" mass="19364">MNSASAAQPKNSKTASSATHASGDKRFKMLDATIKRYQYQQDALIEILHKAQELFGYLETDVLIYVAQSLKLPPSRVYGVATFYHLFSLAPSGAHSCVICTGTACYVKGAQAILTELEKSDNIRAGETTPDGQVSLLTARCLGACGIAPAVVFDGAVLGNQTAESVHEWIHHCTAESTKEG</sequence>
<dbReference type="AlphaFoldDB" id="A0A1Z4MXY7"/>
<evidence type="ECO:0000256" key="4">
    <source>
        <dbReference type="ARBA" id="ARBA00023004"/>
    </source>
</evidence>
<keyword evidence="4 7" id="KW-0408">Iron</keyword>
<dbReference type="InterPro" id="IPR036249">
    <property type="entry name" value="Thioredoxin-like_sf"/>
</dbReference>
<feature type="binding site" evidence="7">
    <location>
        <position position="141"/>
    </location>
    <ligand>
        <name>[2Fe-2S] cluster</name>
        <dbReference type="ChEBI" id="CHEBI:190135"/>
    </ligand>
</feature>
<protein>
    <submittedName>
        <fullName evidence="9">Bidirectional hydrogenase complex protein HoxE</fullName>
    </submittedName>
</protein>
<dbReference type="Pfam" id="PF01257">
    <property type="entry name" value="2Fe-2S_thioredx"/>
    <property type="match status" value="1"/>
</dbReference>
<dbReference type="RefSeq" id="WP_045874000.1">
    <property type="nucleotide sequence ID" value="NZ_CAWNJS010000001.1"/>
</dbReference>
<dbReference type="PROSITE" id="PS01099">
    <property type="entry name" value="COMPLEX1_24K"/>
    <property type="match status" value="1"/>
</dbReference>
<evidence type="ECO:0000313" key="10">
    <source>
        <dbReference type="Proteomes" id="UP000218785"/>
    </source>
</evidence>
<dbReference type="FunFam" id="1.10.10.1590:FF:000001">
    <property type="entry name" value="NADH-quinone oxidoreductase subunit E"/>
    <property type="match status" value="1"/>
</dbReference>
<dbReference type="NCBIfam" id="NF005747">
    <property type="entry name" value="PRK07571.1"/>
    <property type="match status" value="1"/>
</dbReference>
<comment type="similarity">
    <text evidence="1">Belongs to the complex I 24 kDa subunit family.</text>
</comment>
<evidence type="ECO:0000256" key="5">
    <source>
        <dbReference type="ARBA" id="ARBA00023014"/>
    </source>
</evidence>
<dbReference type="InterPro" id="IPR042128">
    <property type="entry name" value="NuoE_dom"/>
</dbReference>